<dbReference type="Gene3D" id="3.90.79.10">
    <property type="entry name" value="Nucleoside Triphosphate Pyrophosphohydrolase"/>
    <property type="match status" value="1"/>
</dbReference>
<sequence length="552" mass="59908">MVRPTQLLHPQREPARPYSAATVLLLRDTPEGVEVLMTRRSANASFAPGAYVFPGGRIDEGDATARAIATRRGTQSDEQLTQAIAAIRESFEELGVLLAHHPDGRPVTADEFATMDRSTAATTVAFAEQCAQRGLRLSTDQVFTLAHWITDRDLPKRFDVPFLVARMPEGQTPSADEAEQFEPCWVRPADALARHEAGTFFMIFPTLRTLERLAAYESVDALLDACGNREGGEGPLWTSCPRAGLLRGKDARFMEHESAFGELALVSPDGQIVHTLDWQCDKPVPLLKNVRRLTAPNPGAMTGPGTNSYIVGDASTGYLVIDPGPNDAGHIDRLWRATGGDIRVIVCTHSHADHSPGAAPLQRLCKTPPPILGLASAWTARSSARFTPDRELVDGERVVLGSGTHTHTLRAVHTPGHAANHLCLVLEEDGLLFSGDHVLNGSTTVIDPPDGNMNAYLDSLDKLDAACEQGGIDFILPAHGYVLGHARAALAHLKAHRLKREAKIAAAMRKLPEGTPEDWLPLAYDDVPQRMWPVAARSLAAHVERIRQVSQA</sequence>
<evidence type="ECO:0000313" key="3">
    <source>
        <dbReference type="Proteomes" id="UP001365846"/>
    </source>
</evidence>
<dbReference type="InterPro" id="IPR015797">
    <property type="entry name" value="NUDIX_hydrolase-like_dom_sf"/>
</dbReference>
<comment type="caution">
    <text evidence="2">The sequence shown here is derived from an EMBL/GenBank/DDBJ whole genome shotgun (WGS) entry which is preliminary data.</text>
</comment>
<dbReference type="SMART" id="SM00849">
    <property type="entry name" value="Lactamase_B"/>
    <property type="match status" value="1"/>
</dbReference>
<dbReference type="Pfam" id="PF00753">
    <property type="entry name" value="Lactamase_B"/>
    <property type="match status" value="1"/>
</dbReference>
<keyword evidence="3" id="KW-1185">Reference proteome</keyword>
<dbReference type="PROSITE" id="PS51462">
    <property type="entry name" value="NUDIX"/>
    <property type="match status" value="1"/>
</dbReference>
<dbReference type="Gene3D" id="3.60.15.10">
    <property type="entry name" value="Ribonuclease Z/Hydroxyacylglutathione hydrolase-like"/>
    <property type="match status" value="1"/>
</dbReference>
<evidence type="ECO:0000313" key="2">
    <source>
        <dbReference type="EMBL" id="MEJ8813535.1"/>
    </source>
</evidence>
<dbReference type="Proteomes" id="UP001365846">
    <property type="component" value="Unassembled WGS sequence"/>
</dbReference>
<name>A0ABU8VIY7_9BURK</name>
<dbReference type="CDD" id="cd18870">
    <property type="entry name" value="NUDIX_AcylCoAdiphos_Nudt19"/>
    <property type="match status" value="1"/>
</dbReference>
<dbReference type="RefSeq" id="WP_340358780.1">
    <property type="nucleotide sequence ID" value="NZ_JBBKZU010000009.1"/>
</dbReference>
<organism evidence="2 3">
    <name type="scientific">Variovorax ureilyticus</name>
    <dbReference type="NCBI Taxonomy" id="1836198"/>
    <lineage>
        <taxon>Bacteria</taxon>
        <taxon>Pseudomonadati</taxon>
        <taxon>Pseudomonadota</taxon>
        <taxon>Betaproteobacteria</taxon>
        <taxon>Burkholderiales</taxon>
        <taxon>Comamonadaceae</taxon>
        <taxon>Variovorax</taxon>
    </lineage>
</organism>
<dbReference type="SUPFAM" id="SSF55811">
    <property type="entry name" value="Nudix"/>
    <property type="match status" value="1"/>
</dbReference>
<dbReference type="SUPFAM" id="SSF56281">
    <property type="entry name" value="Metallo-hydrolase/oxidoreductase"/>
    <property type="match status" value="1"/>
</dbReference>
<feature type="domain" description="Nudix hydrolase" evidence="1">
    <location>
        <begin position="17"/>
        <end position="211"/>
    </location>
</feature>
<dbReference type="InterPro" id="IPR001279">
    <property type="entry name" value="Metallo-B-lactamas"/>
</dbReference>
<dbReference type="InterPro" id="IPR036866">
    <property type="entry name" value="RibonucZ/Hydroxyglut_hydro"/>
</dbReference>
<accession>A0ABU8VIY7</accession>
<dbReference type="PANTHER" id="PTHR23131">
    <property type="entry name" value="ENDORIBONUCLEASE LACTB2"/>
    <property type="match status" value="1"/>
</dbReference>
<reference evidence="2 3" key="1">
    <citation type="submission" date="2024-03" db="EMBL/GenBank/DDBJ databases">
        <title>Novel species of the genus Variovorax.</title>
        <authorList>
            <person name="Liu Q."/>
            <person name="Xin Y.-H."/>
        </authorList>
    </citation>
    <scope>NUCLEOTIDE SEQUENCE [LARGE SCALE GENOMIC DNA]</scope>
    <source>
        <strain evidence="2 3">KACC 18899</strain>
    </source>
</reference>
<dbReference type="EMBL" id="JBBKZU010000009">
    <property type="protein sequence ID" value="MEJ8813535.1"/>
    <property type="molecule type" value="Genomic_DNA"/>
</dbReference>
<gene>
    <name evidence="2" type="ORF">WKW77_20790</name>
</gene>
<protein>
    <submittedName>
        <fullName evidence="2">MBL fold metallo-hydrolase</fullName>
    </submittedName>
</protein>
<dbReference type="InterPro" id="IPR050662">
    <property type="entry name" value="Sec-metab_biosynth-thioest"/>
</dbReference>
<dbReference type="Gene3D" id="1.10.10.10">
    <property type="entry name" value="Winged helix-like DNA-binding domain superfamily/Winged helix DNA-binding domain"/>
    <property type="match status" value="1"/>
</dbReference>
<proteinExistence type="predicted"/>
<dbReference type="InterPro" id="IPR036388">
    <property type="entry name" value="WH-like_DNA-bd_sf"/>
</dbReference>
<dbReference type="CDD" id="cd16278">
    <property type="entry name" value="metallo-hydrolase-like_MBL-fold"/>
    <property type="match status" value="1"/>
</dbReference>
<dbReference type="PANTHER" id="PTHR23131:SF0">
    <property type="entry name" value="ENDORIBONUCLEASE LACTB2"/>
    <property type="match status" value="1"/>
</dbReference>
<dbReference type="InterPro" id="IPR000086">
    <property type="entry name" value="NUDIX_hydrolase_dom"/>
</dbReference>
<evidence type="ECO:0000259" key="1">
    <source>
        <dbReference type="PROSITE" id="PS51462"/>
    </source>
</evidence>